<name>A0ABM9G791_9BACL</name>
<keyword evidence="4 7" id="KW-0560">Oxidoreductase</keyword>
<dbReference type="PIRSF" id="PIRSF000124">
    <property type="entry name" value="UDPglc_GDPman_dh"/>
    <property type="match status" value="1"/>
</dbReference>
<dbReference type="Gene3D" id="1.20.5.100">
    <property type="entry name" value="Cytochrome c1, transmembrane anchor, C-terminal"/>
    <property type="match status" value="1"/>
</dbReference>
<dbReference type="EMBL" id="CALYLO010000006">
    <property type="protein sequence ID" value="CAH8247235.1"/>
    <property type="molecule type" value="Genomic_DNA"/>
</dbReference>
<evidence type="ECO:0000313" key="10">
    <source>
        <dbReference type="Proteomes" id="UP001154322"/>
    </source>
</evidence>
<comment type="catalytic activity">
    <reaction evidence="6 7">
        <text>UDP-alpha-D-glucose + 2 NAD(+) + H2O = UDP-alpha-D-glucuronate + 2 NADH + 3 H(+)</text>
        <dbReference type="Rhea" id="RHEA:23596"/>
        <dbReference type="ChEBI" id="CHEBI:15377"/>
        <dbReference type="ChEBI" id="CHEBI:15378"/>
        <dbReference type="ChEBI" id="CHEBI:57540"/>
        <dbReference type="ChEBI" id="CHEBI:57945"/>
        <dbReference type="ChEBI" id="CHEBI:58052"/>
        <dbReference type="ChEBI" id="CHEBI:58885"/>
        <dbReference type="EC" id="1.1.1.22"/>
    </reaction>
</comment>
<comment type="similarity">
    <text evidence="2 7">Belongs to the UDP-glucose/GDP-mannose dehydrogenase family.</text>
</comment>
<dbReference type="InterPro" id="IPR028357">
    <property type="entry name" value="UDPglc_DH_bac"/>
</dbReference>
<dbReference type="Proteomes" id="UP001154322">
    <property type="component" value="Unassembled WGS sequence"/>
</dbReference>
<dbReference type="EC" id="1.1.1.22" evidence="3 7"/>
<sequence>MNILVIGLGYVGATTALAFAELGWKVSGIDTDKAKLDSMQNGQLPFYEPGLDGLLLKHVQSGNLRFYTDAQQAIQDHQILFLCVGTPSGSDGSADLSYIQQAAQQIGEYMQEYKVIVVKSTVPVGTNRKVAGWIAGSQLSEQPFDVVSNPEFLREGSALYDALHPDRIIIGSQSDRAASIVRQLYHTMSCPFIHTEPATAEMIKYASNAFLAAKISFMNELARLCDQCGVQVSDIAEGMGLDARIGRSFLRAGIGYGGSCFPKDVKALLHTARQYGVRLTLLEKVVQINRTQYLYLMTRLSRKLQTLEGRKIAVLGLAFKPGTDDLREAPSLAVISYLLKHGAYVKVHDPVARVPDAVRTVRLTQCQEAEEALQGADAAVICTEWPAYSTMEWDKLRNVMRTPCLFDGRNMLDAAQMAAWGYDYQGVGVQPPNQGHPQDRLITSEGDVL</sequence>
<dbReference type="InterPro" id="IPR036291">
    <property type="entry name" value="NAD(P)-bd_dom_sf"/>
</dbReference>
<dbReference type="SUPFAM" id="SSF52413">
    <property type="entry name" value="UDP-glucose/GDP-mannose dehydrogenase C-terminal domain"/>
    <property type="match status" value="1"/>
</dbReference>
<dbReference type="InterPro" id="IPR036220">
    <property type="entry name" value="UDP-Glc/GDP-Man_DH_C_sf"/>
</dbReference>
<evidence type="ECO:0000256" key="5">
    <source>
        <dbReference type="ARBA" id="ARBA00023027"/>
    </source>
</evidence>
<dbReference type="SUPFAM" id="SSF48179">
    <property type="entry name" value="6-phosphogluconate dehydrogenase C-terminal domain-like"/>
    <property type="match status" value="1"/>
</dbReference>
<dbReference type="NCBIfam" id="TIGR03026">
    <property type="entry name" value="NDP-sugDHase"/>
    <property type="match status" value="1"/>
</dbReference>
<protein>
    <recommendedName>
        <fullName evidence="3 7">UDP-glucose 6-dehydrogenase</fullName>
        <ecNumber evidence="3 7">1.1.1.22</ecNumber>
    </recommendedName>
</protein>
<evidence type="ECO:0000256" key="7">
    <source>
        <dbReference type="PIRNR" id="PIRNR000124"/>
    </source>
</evidence>
<keyword evidence="5 7" id="KW-0520">NAD</keyword>
<dbReference type="InterPro" id="IPR008927">
    <property type="entry name" value="6-PGluconate_DH-like_C_sf"/>
</dbReference>
<evidence type="ECO:0000259" key="8">
    <source>
        <dbReference type="SMART" id="SM00984"/>
    </source>
</evidence>
<evidence type="ECO:0000256" key="2">
    <source>
        <dbReference type="ARBA" id="ARBA00006601"/>
    </source>
</evidence>
<evidence type="ECO:0000256" key="4">
    <source>
        <dbReference type="ARBA" id="ARBA00023002"/>
    </source>
</evidence>
<gene>
    <name evidence="9" type="ORF">WJ0W_004469</name>
</gene>
<evidence type="ECO:0000256" key="6">
    <source>
        <dbReference type="ARBA" id="ARBA00047473"/>
    </source>
</evidence>
<dbReference type="InterPro" id="IPR014027">
    <property type="entry name" value="UDP-Glc/GDP-Man_DH_C"/>
</dbReference>
<proteinExistence type="inferred from homology"/>
<organism evidence="9 10">
    <name type="scientific">Paenibacillus melissococcoides</name>
    <dbReference type="NCBI Taxonomy" id="2912268"/>
    <lineage>
        <taxon>Bacteria</taxon>
        <taxon>Bacillati</taxon>
        <taxon>Bacillota</taxon>
        <taxon>Bacilli</taxon>
        <taxon>Bacillales</taxon>
        <taxon>Paenibacillaceae</taxon>
        <taxon>Paenibacillus</taxon>
    </lineage>
</organism>
<dbReference type="PANTHER" id="PTHR43750:SF3">
    <property type="entry name" value="UDP-GLUCOSE 6-DEHYDROGENASE TUAD"/>
    <property type="match status" value="1"/>
</dbReference>
<dbReference type="SMART" id="SM00984">
    <property type="entry name" value="UDPG_MGDP_dh_C"/>
    <property type="match status" value="1"/>
</dbReference>
<dbReference type="Pfam" id="PF03720">
    <property type="entry name" value="UDPG_MGDP_dh_C"/>
    <property type="match status" value="1"/>
</dbReference>
<feature type="domain" description="UDP-glucose/GDP-mannose dehydrogenase C-terminal" evidence="8">
    <location>
        <begin position="313"/>
        <end position="414"/>
    </location>
</feature>
<dbReference type="Pfam" id="PF03721">
    <property type="entry name" value="UDPG_MGDP_dh_N"/>
    <property type="match status" value="1"/>
</dbReference>
<dbReference type="InterPro" id="IPR001732">
    <property type="entry name" value="UDP-Glc/GDP-Man_DH_N"/>
</dbReference>
<dbReference type="Pfam" id="PF00984">
    <property type="entry name" value="UDPG_MGDP_dh"/>
    <property type="match status" value="1"/>
</dbReference>
<evidence type="ECO:0000256" key="1">
    <source>
        <dbReference type="ARBA" id="ARBA00004701"/>
    </source>
</evidence>
<comment type="pathway">
    <text evidence="1">Nucleotide-sugar biosynthesis; UDP-alpha-D-glucuronate biosynthesis; UDP-alpha-D-glucuronate from UDP-alpha-D-glucose: step 1/1.</text>
</comment>
<dbReference type="PANTHER" id="PTHR43750">
    <property type="entry name" value="UDP-GLUCOSE 6-DEHYDROGENASE TUAD"/>
    <property type="match status" value="1"/>
</dbReference>
<reference evidence="9" key="1">
    <citation type="submission" date="2022-06" db="EMBL/GenBank/DDBJ databases">
        <authorList>
            <person name="Dietemann V."/>
            <person name="Ory F."/>
            <person name="Dainat B."/>
            <person name="Oberhansli S."/>
        </authorList>
    </citation>
    <scope>NUCLEOTIDE SEQUENCE</scope>
    <source>
        <strain evidence="9">Ena-SAMPLE-TAB-26-04-2022-14:26:32:270-5432</strain>
    </source>
</reference>
<dbReference type="InterPro" id="IPR014026">
    <property type="entry name" value="UDP-Glc/GDP-Man_DH_dimer"/>
</dbReference>
<accession>A0ABM9G791</accession>
<evidence type="ECO:0000256" key="3">
    <source>
        <dbReference type="ARBA" id="ARBA00012954"/>
    </source>
</evidence>
<keyword evidence="10" id="KW-1185">Reference proteome</keyword>
<dbReference type="Gene3D" id="3.40.50.720">
    <property type="entry name" value="NAD(P)-binding Rossmann-like Domain"/>
    <property type="match status" value="2"/>
</dbReference>
<dbReference type="SUPFAM" id="SSF51735">
    <property type="entry name" value="NAD(P)-binding Rossmann-fold domains"/>
    <property type="match status" value="1"/>
</dbReference>
<evidence type="ECO:0000313" key="9">
    <source>
        <dbReference type="EMBL" id="CAH8247235.1"/>
    </source>
</evidence>
<dbReference type="PIRSF" id="PIRSF500134">
    <property type="entry name" value="UDPglc_DH_bac"/>
    <property type="match status" value="1"/>
</dbReference>
<comment type="caution">
    <text evidence="9">The sequence shown here is derived from an EMBL/GenBank/DDBJ whole genome shotgun (WGS) entry which is preliminary data.</text>
</comment>
<dbReference type="RefSeq" id="WP_213428204.1">
    <property type="nucleotide sequence ID" value="NZ_AP031286.1"/>
</dbReference>
<dbReference type="InterPro" id="IPR017476">
    <property type="entry name" value="UDP-Glc/GDP-Man"/>
</dbReference>